<evidence type="ECO:0000313" key="1">
    <source>
        <dbReference type="EnsemblProtists" id="EOD33500"/>
    </source>
</evidence>
<keyword evidence="2" id="KW-1185">Reference proteome</keyword>
<dbReference type="AlphaFoldDB" id="A0A0D3KCL5"/>
<organism evidence="1 2">
    <name type="scientific">Emiliania huxleyi (strain CCMP1516)</name>
    <dbReference type="NCBI Taxonomy" id="280463"/>
    <lineage>
        <taxon>Eukaryota</taxon>
        <taxon>Haptista</taxon>
        <taxon>Haptophyta</taxon>
        <taxon>Prymnesiophyceae</taxon>
        <taxon>Isochrysidales</taxon>
        <taxon>Noelaerhabdaceae</taxon>
        <taxon>Emiliania</taxon>
    </lineage>
</organism>
<dbReference type="KEGG" id="ehx:EMIHUDRAFT_229635"/>
<reference evidence="2" key="1">
    <citation type="journal article" date="2013" name="Nature">
        <title>Pan genome of the phytoplankton Emiliania underpins its global distribution.</title>
        <authorList>
            <person name="Read B.A."/>
            <person name="Kegel J."/>
            <person name="Klute M.J."/>
            <person name="Kuo A."/>
            <person name="Lefebvre S.C."/>
            <person name="Maumus F."/>
            <person name="Mayer C."/>
            <person name="Miller J."/>
            <person name="Monier A."/>
            <person name="Salamov A."/>
            <person name="Young J."/>
            <person name="Aguilar M."/>
            <person name="Claverie J.M."/>
            <person name="Frickenhaus S."/>
            <person name="Gonzalez K."/>
            <person name="Herman E.K."/>
            <person name="Lin Y.C."/>
            <person name="Napier J."/>
            <person name="Ogata H."/>
            <person name="Sarno A.F."/>
            <person name="Shmutz J."/>
            <person name="Schroeder D."/>
            <person name="de Vargas C."/>
            <person name="Verret F."/>
            <person name="von Dassow P."/>
            <person name="Valentin K."/>
            <person name="Van de Peer Y."/>
            <person name="Wheeler G."/>
            <person name="Dacks J.B."/>
            <person name="Delwiche C.F."/>
            <person name="Dyhrman S.T."/>
            <person name="Glockner G."/>
            <person name="John U."/>
            <person name="Richards T."/>
            <person name="Worden A.Z."/>
            <person name="Zhang X."/>
            <person name="Grigoriev I.V."/>
            <person name="Allen A.E."/>
            <person name="Bidle K."/>
            <person name="Borodovsky M."/>
            <person name="Bowler C."/>
            <person name="Brownlee C."/>
            <person name="Cock J.M."/>
            <person name="Elias M."/>
            <person name="Gladyshev V.N."/>
            <person name="Groth M."/>
            <person name="Guda C."/>
            <person name="Hadaegh A."/>
            <person name="Iglesias-Rodriguez M.D."/>
            <person name="Jenkins J."/>
            <person name="Jones B.M."/>
            <person name="Lawson T."/>
            <person name="Leese F."/>
            <person name="Lindquist E."/>
            <person name="Lobanov A."/>
            <person name="Lomsadze A."/>
            <person name="Malik S.B."/>
            <person name="Marsh M.E."/>
            <person name="Mackinder L."/>
            <person name="Mock T."/>
            <person name="Mueller-Roeber B."/>
            <person name="Pagarete A."/>
            <person name="Parker M."/>
            <person name="Probert I."/>
            <person name="Quesneville H."/>
            <person name="Raines C."/>
            <person name="Rensing S.A."/>
            <person name="Riano-Pachon D.M."/>
            <person name="Richier S."/>
            <person name="Rokitta S."/>
            <person name="Shiraiwa Y."/>
            <person name="Soanes D.M."/>
            <person name="van der Giezen M."/>
            <person name="Wahlund T.M."/>
            <person name="Williams B."/>
            <person name="Wilson W."/>
            <person name="Wolfe G."/>
            <person name="Wurch L.L."/>
        </authorList>
    </citation>
    <scope>NUCLEOTIDE SEQUENCE</scope>
</reference>
<dbReference type="PANTHER" id="PTHR37848">
    <property type="entry name" value="EXPRESSED PROTEIN"/>
    <property type="match status" value="1"/>
</dbReference>
<dbReference type="RefSeq" id="XP_005785929.1">
    <property type="nucleotide sequence ID" value="XM_005785872.1"/>
</dbReference>
<protein>
    <submittedName>
        <fullName evidence="1">Uncharacterized protein</fullName>
    </submittedName>
</protein>
<sequence length="393" mass="43843">MQTLQLTVPLGVSEGQQIQVPVLSPAPVVQQAPFPPHPMQMQAPPRRQGCEHATPLLGAVDPPEAPVLVPMGTPELAALNQQPFPADVYTAGVKQGGAPVAGQPLPLVAGVPVAESAQAVISQPVLTTAAGMPVVNSVAGLSPARTFYDGWNGITSCDRRLQDSVDELMLFLNTHNTRPLVGCQVEGWHHERRTRRRRVVRDGKEHWETESYIERVRDFMYKVDLTPFVYPFGFITSVDAAGLSVPDLCQKFVNDTNLLKSLAMKKEVDFDFNGLHSMVYGYIRSLGWRRGLTVSFPKANASVRVYHENWLSAMWENCCCRILCHLTLIPCLLMRIYRGDCCCHEDHAEEDVRSYFRINYQAIQVFEGIRSQLWAPGFSGAARAMELLRNVFW</sequence>
<dbReference type="Proteomes" id="UP000013827">
    <property type="component" value="Unassembled WGS sequence"/>
</dbReference>
<dbReference type="GeneID" id="17278770"/>
<evidence type="ECO:0000313" key="2">
    <source>
        <dbReference type="Proteomes" id="UP000013827"/>
    </source>
</evidence>
<dbReference type="PANTHER" id="PTHR37848:SF1">
    <property type="entry name" value="SUN DOMAIN-CONTAINING PROTEIN"/>
    <property type="match status" value="1"/>
</dbReference>
<name>A0A0D3KCL5_EMIH1</name>
<dbReference type="PaxDb" id="2903-EOD33500"/>
<dbReference type="HOGENOM" id="CLU_702916_0_0_1"/>
<accession>A0A0D3KCL5</accession>
<dbReference type="EnsemblProtists" id="EOD33500">
    <property type="protein sequence ID" value="EOD33500"/>
    <property type="gene ID" value="EMIHUDRAFT_229635"/>
</dbReference>
<reference evidence="1" key="2">
    <citation type="submission" date="2024-10" db="UniProtKB">
        <authorList>
            <consortium name="EnsemblProtists"/>
        </authorList>
    </citation>
    <scope>IDENTIFICATION</scope>
</reference>
<proteinExistence type="predicted"/>